<dbReference type="AlphaFoldDB" id="A0A6N2K953"/>
<gene>
    <name evidence="1" type="ORF">SVIM_LOCUS52195</name>
</gene>
<reference evidence="1" key="1">
    <citation type="submission" date="2019-03" db="EMBL/GenBank/DDBJ databases">
        <authorList>
            <person name="Mank J."/>
            <person name="Almeida P."/>
        </authorList>
    </citation>
    <scope>NUCLEOTIDE SEQUENCE</scope>
    <source>
        <strain evidence="1">78183</strain>
    </source>
</reference>
<evidence type="ECO:0000313" key="1">
    <source>
        <dbReference type="EMBL" id="VFU24935.1"/>
    </source>
</evidence>
<name>A0A6N2K953_SALVM</name>
<sequence>MSTTIILWYFFFWYKPSGPLRAAKLFQASFKVAAYPRLELETLVKLGRPPTSRLTPPLVLWYLFSNFGSSTRSRNTIGQKRLESQYDSV</sequence>
<proteinExistence type="predicted"/>
<accession>A0A6N2K953</accession>
<organism evidence="1">
    <name type="scientific">Salix viminalis</name>
    <name type="common">Common osier</name>
    <name type="synonym">Basket willow</name>
    <dbReference type="NCBI Taxonomy" id="40686"/>
    <lineage>
        <taxon>Eukaryota</taxon>
        <taxon>Viridiplantae</taxon>
        <taxon>Streptophyta</taxon>
        <taxon>Embryophyta</taxon>
        <taxon>Tracheophyta</taxon>
        <taxon>Spermatophyta</taxon>
        <taxon>Magnoliopsida</taxon>
        <taxon>eudicotyledons</taxon>
        <taxon>Gunneridae</taxon>
        <taxon>Pentapetalae</taxon>
        <taxon>rosids</taxon>
        <taxon>fabids</taxon>
        <taxon>Malpighiales</taxon>
        <taxon>Salicaceae</taxon>
        <taxon>Saliceae</taxon>
        <taxon>Salix</taxon>
    </lineage>
</organism>
<dbReference type="EMBL" id="CAADRP010000213">
    <property type="protein sequence ID" value="VFU24935.1"/>
    <property type="molecule type" value="Genomic_DNA"/>
</dbReference>
<protein>
    <submittedName>
        <fullName evidence="1">Uncharacterized protein</fullName>
    </submittedName>
</protein>